<proteinExistence type="inferred from homology"/>
<dbReference type="InterPro" id="IPR012386">
    <property type="entry name" value="Cyclic-nucl_3Pdiesterase"/>
</dbReference>
<evidence type="ECO:0000256" key="4">
    <source>
        <dbReference type="ARBA" id="ARBA00014478"/>
    </source>
</evidence>
<comment type="caution">
    <text evidence="5">The sequence shown here is derived from an EMBL/GenBank/DDBJ whole genome shotgun (WGS) entry which is preliminary data.</text>
</comment>
<sequence length="235" mass="27290">MGITLWYSPLPNSNFSTQFNYLVSSLSTLIPNNELNITYNDFKSYNSDAKEQCFNSYGFDILPCHITLMKNIPDDDEIFNKLMKLILAILHTDEERINKYNKYAKIRLQKDNMISFDKGNFFKSCVLEVDKISISILLSMIKIINENIPEIPAVDFDVFQPHISLCYTNNKTISNKEVQNTIEKRMNMYLNLNSCELDWGVGMGSLYKNKKLGRFYLVRCEGPVDTWEVLRSIDV</sequence>
<evidence type="ECO:0000313" key="6">
    <source>
        <dbReference type="Proteomes" id="UP000095605"/>
    </source>
</evidence>
<dbReference type="GO" id="GO:0004113">
    <property type="term" value="F:2',3'-cyclic-nucleotide 3'-phosphodiesterase activity"/>
    <property type="evidence" value="ECO:0007669"/>
    <property type="project" value="UniProtKB-EC"/>
</dbReference>
<dbReference type="EMBL" id="LPNL01000004">
    <property type="protein sequence ID" value="OEJ88157.1"/>
    <property type="molecule type" value="Genomic_DNA"/>
</dbReference>
<dbReference type="AlphaFoldDB" id="A0A1E5RML5"/>
<dbReference type="Gene3D" id="3.90.1140.10">
    <property type="entry name" value="Cyclic phosphodiesterase"/>
    <property type="match status" value="1"/>
</dbReference>
<accession>A0A1E5RML5</accession>
<protein>
    <recommendedName>
        <fullName evidence="4">2',3'-cyclic-nucleotide 3'-phosphodiesterase</fullName>
        <ecNumber evidence="3">3.1.4.37</ecNumber>
    </recommendedName>
</protein>
<gene>
    <name evidence="5" type="ORF">AWRI3578_g2297</name>
</gene>
<organism evidence="5 6">
    <name type="scientific">Hanseniaspora opuntiae</name>
    <dbReference type="NCBI Taxonomy" id="211096"/>
    <lineage>
        <taxon>Eukaryota</taxon>
        <taxon>Fungi</taxon>
        <taxon>Dikarya</taxon>
        <taxon>Ascomycota</taxon>
        <taxon>Saccharomycotina</taxon>
        <taxon>Saccharomycetes</taxon>
        <taxon>Saccharomycodales</taxon>
        <taxon>Saccharomycodaceae</taxon>
        <taxon>Hanseniaspora</taxon>
    </lineage>
</organism>
<comment type="function">
    <text evidence="1">Involved in the metabolism of ADP-ribose 1',2'-cyclic phosphate which is produced as a consequence of tRNA splicing.</text>
</comment>
<evidence type="ECO:0000313" key="5">
    <source>
        <dbReference type="EMBL" id="OEJ88157.1"/>
    </source>
</evidence>
<keyword evidence="6" id="KW-1185">Reference proteome</keyword>
<evidence type="ECO:0000256" key="1">
    <source>
        <dbReference type="ARBA" id="ARBA00003831"/>
    </source>
</evidence>
<dbReference type="Pfam" id="PF07823">
    <property type="entry name" value="CPDase"/>
    <property type="match status" value="1"/>
</dbReference>
<evidence type="ECO:0000256" key="3">
    <source>
        <dbReference type="ARBA" id="ARBA00012317"/>
    </source>
</evidence>
<dbReference type="Proteomes" id="UP000095605">
    <property type="component" value="Unassembled WGS sequence"/>
</dbReference>
<comment type="similarity">
    <text evidence="2">Belongs to the 2H phosphoesterase superfamily. CPD1 family.</text>
</comment>
<reference evidence="6" key="1">
    <citation type="journal article" date="2016" name="Genome Announc.">
        <title>Genome sequences of three species of Hanseniaspora isolated from spontaneous wine fermentations.</title>
        <authorList>
            <person name="Sternes P.R."/>
            <person name="Lee D."/>
            <person name="Kutyna D.R."/>
            <person name="Borneman A.R."/>
        </authorList>
    </citation>
    <scope>NUCLEOTIDE SEQUENCE [LARGE SCALE GENOMIC DNA]</scope>
    <source>
        <strain evidence="6">AWRI3578</strain>
    </source>
</reference>
<name>A0A1E5RML5_9ASCO</name>
<evidence type="ECO:0000256" key="2">
    <source>
        <dbReference type="ARBA" id="ARBA00006037"/>
    </source>
</evidence>
<dbReference type="InterPro" id="IPR009097">
    <property type="entry name" value="Cyclic_Pdiesterase"/>
</dbReference>
<dbReference type="OrthoDB" id="514292at2759"/>
<dbReference type="SUPFAM" id="SSF55144">
    <property type="entry name" value="LigT-like"/>
    <property type="match status" value="1"/>
</dbReference>
<dbReference type="EC" id="3.1.4.37" evidence="3"/>